<reference evidence="3" key="1">
    <citation type="submission" date="2021-02" db="EMBL/GenBank/DDBJ databases">
        <authorList>
            <person name="Dougan E. K."/>
            <person name="Rhodes N."/>
            <person name="Thang M."/>
            <person name="Chan C."/>
        </authorList>
    </citation>
    <scope>NUCLEOTIDE SEQUENCE</scope>
</reference>
<dbReference type="InterPro" id="IPR038081">
    <property type="entry name" value="CalX-like_sf"/>
</dbReference>
<comment type="caution">
    <text evidence="3">The sequence shown here is derived from an EMBL/GenBank/DDBJ whole genome shotgun (WGS) entry which is preliminary data.</text>
</comment>
<feature type="compositionally biased region" description="Basic and acidic residues" evidence="1">
    <location>
        <begin position="150"/>
        <end position="170"/>
    </location>
</feature>
<dbReference type="SUPFAM" id="SSF52540">
    <property type="entry name" value="P-loop containing nucleoside triphosphate hydrolases"/>
    <property type="match status" value="1"/>
</dbReference>
<evidence type="ECO:0000313" key="3">
    <source>
        <dbReference type="EMBL" id="CAE7262993.1"/>
    </source>
</evidence>
<proteinExistence type="predicted"/>
<keyword evidence="2" id="KW-0472">Membrane</keyword>
<sequence length="944" mass="105327">MASRPALQALLSVQESLRRAAESCEVVLQHEAFLGEALEELQAPASGSNVLSACHELAKSVRHAPEAPARQLMTYTPFLESTGWVWADFAIATAFFLVLAILWECLFLRSTLSCCRKAVGDFSGIRKQIQELGGRLAIATGWGHESPTTSEREVEKDDAQVPEDKDKHKEDPASFWAGLAEEALKQPPDAQTDLPAASCEVGFDHLNFAGKASEGQAEVTLYRRGAASESVAVRVVPSKSPLESTDCVACNGKDYVLEETIIKFKPNETSARLPITLRQPGKHRATQYFEIELAEVVEGSAALGGPTLGLDTERRKVRVYIFNDYAFPCDIPEHRRKSKLWITWYYLQERRLSRGIRWWKTLLGLLYQPIHSVCVTALVQKLALDRVSDPDYPGDKLLELAILGLVSFLSLALLRWGDKVATENRGRTGGTRMVHRRQLFAKLLMLDAEELTGVEGHWWFYVGVNNTDIMAKDAYYQGFVVLQSVFGLLLSIAMLCYAQFSKLAEEDVSEEFLNLIVPSVAMVVTALLCAFAVLRLPRLGKLLVERMRGEAAWVDTLSWLCHAGLPMQSLATRTHAKLDMRFTAESKFFTTFHVKARDFSNDTVWFTKWITNLVRILILVLGTAALLKSRREGSDAFQSGDFVFQLKVFSSCGKYLEKVISSLIKMFSASVGLEQFVSLVNLPEKSTLKSSGSHVFRAHGSNEIRFEKGDDYADGCDGKEQTELARHKSRIVHRSFTIPLGGAVRVSSTQEKELVNFFTQVSELKMLHFGRMYRPAGIRVGYVPAVALRTPHTKVMEELQDGCPAGIPIGERLVHLLEINPQKRMKDLRPGEAQLLAILLALFRDPDVLVLNRPCALLTESQHQKVWTLLELWQTGGAAKLLENFGLAPQQPAKPGLPRRKRTLITSRQDVALNPNSHCSVYDLDLDTGRGEFVSRDQSRPIGL</sequence>
<feature type="transmembrane region" description="Helical" evidence="2">
    <location>
        <begin position="400"/>
        <end position="418"/>
    </location>
</feature>
<evidence type="ECO:0000256" key="2">
    <source>
        <dbReference type="SAM" id="Phobius"/>
    </source>
</evidence>
<evidence type="ECO:0000256" key="1">
    <source>
        <dbReference type="SAM" id="MobiDB-lite"/>
    </source>
</evidence>
<keyword evidence="2" id="KW-0812">Transmembrane</keyword>
<dbReference type="AlphaFoldDB" id="A0A812MDZ3"/>
<feature type="transmembrane region" description="Helical" evidence="2">
    <location>
        <begin position="512"/>
        <end position="534"/>
    </location>
</feature>
<dbReference type="Gene3D" id="2.60.40.2030">
    <property type="match status" value="1"/>
</dbReference>
<accession>A0A812MDZ3</accession>
<feature type="transmembrane region" description="Helical" evidence="2">
    <location>
        <begin position="83"/>
        <end position="103"/>
    </location>
</feature>
<protein>
    <submittedName>
        <fullName evidence="3">GIP protein</fullName>
    </submittedName>
</protein>
<feature type="transmembrane region" description="Helical" evidence="2">
    <location>
        <begin position="609"/>
        <end position="627"/>
    </location>
</feature>
<feature type="region of interest" description="Disordered" evidence="1">
    <location>
        <begin position="140"/>
        <end position="170"/>
    </location>
</feature>
<dbReference type="InterPro" id="IPR027417">
    <property type="entry name" value="P-loop_NTPase"/>
</dbReference>
<keyword evidence="2" id="KW-1133">Transmembrane helix</keyword>
<dbReference type="EMBL" id="CAJNDS010001513">
    <property type="protein sequence ID" value="CAE7262993.1"/>
    <property type="molecule type" value="Genomic_DNA"/>
</dbReference>
<keyword evidence="4" id="KW-1185">Reference proteome</keyword>
<feature type="transmembrane region" description="Helical" evidence="2">
    <location>
        <begin position="480"/>
        <end position="500"/>
    </location>
</feature>
<name>A0A812MDZ3_9DINO</name>
<dbReference type="SUPFAM" id="SSF141072">
    <property type="entry name" value="CalX-like"/>
    <property type="match status" value="1"/>
</dbReference>
<organism evidence="3 4">
    <name type="scientific">Symbiodinium natans</name>
    <dbReference type="NCBI Taxonomy" id="878477"/>
    <lineage>
        <taxon>Eukaryota</taxon>
        <taxon>Sar</taxon>
        <taxon>Alveolata</taxon>
        <taxon>Dinophyceae</taxon>
        <taxon>Suessiales</taxon>
        <taxon>Symbiodiniaceae</taxon>
        <taxon>Symbiodinium</taxon>
    </lineage>
</organism>
<dbReference type="Proteomes" id="UP000604046">
    <property type="component" value="Unassembled WGS sequence"/>
</dbReference>
<evidence type="ECO:0000313" key="4">
    <source>
        <dbReference type="Proteomes" id="UP000604046"/>
    </source>
</evidence>
<dbReference type="OrthoDB" id="417089at2759"/>
<gene>
    <name evidence="3" type="primary">GIP</name>
    <name evidence="3" type="ORF">SNAT2548_LOCUS13808</name>
</gene>
<feature type="transmembrane region" description="Helical" evidence="2">
    <location>
        <begin position="358"/>
        <end position="380"/>
    </location>
</feature>